<accession>A0ACB9VLQ0</accession>
<dbReference type="Proteomes" id="UP001057279">
    <property type="component" value="Linkage Group LG01"/>
</dbReference>
<reference evidence="1" key="1">
    <citation type="submission" date="2022-03" db="EMBL/GenBank/DDBJ databases">
        <title>Genomic analyses of argali, domestic sheep and their hybrids provide insights into chromosomal evolution, heterosis and genetic basis of agronomic traits.</title>
        <authorList>
            <person name="Li M."/>
        </authorList>
    </citation>
    <scope>NUCLEOTIDE SEQUENCE</scope>
    <source>
        <strain evidence="1">F1 hybrid</strain>
    </source>
</reference>
<comment type="caution">
    <text evidence="1">The sequence shown here is derived from an EMBL/GenBank/DDBJ whole genome shotgun (WGS) entry which is preliminary data.</text>
</comment>
<gene>
    <name evidence="1" type="ORF">MJG53_001916</name>
</gene>
<name>A0ACB9VLQ0_9CETA</name>
<keyword evidence="2" id="KW-1185">Reference proteome</keyword>
<evidence type="ECO:0000313" key="2">
    <source>
        <dbReference type="Proteomes" id="UP001057279"/>
    </source>
</evidence>
<protein>
    <submittedName>
        <fullName evidence="1">Uncharacterized protein</fullName>
    </submittedName>
</protein>
<dbReference type="EMBL" id="CM043026">
    <property type="protein sequence ID" value="KAI4590867.1"/>
    <property type="molecule type" value="Genomic_DNA"/>
</dbReference>
<sequence>MQFLYVQKHSNAFFTVILASELLYTEAVGTFDPAESERKLCCPEGLFGIIRLIKSFSVLKLEYECFDVENGPSPGRSPLDPQASSSSGLVLHATFPGHSQRRESFLYRSDSDYDLSPKAMSRNSSLPSEQTLRFFLRISLYTPIHEATLCHCFSGPHCCKHGDDLIVTPFAQVLASLRSVRNNFTLLTNLHGTSNNFHQLTGETGELSPMYLYPRYNNKCDIYKMCIKLKASNAVLVRPTEGSKSFVILAEVKEEKKKAL</sequence>
<proteinExistence type="predicted"/>
<evidence type="ECO:0000313" key="1">
    <source>
        <dbReference type="EMBL" id="KAI4590867.1"/>
    </source>
</evidence>
<organism evidence="1 2">
    <name type="scientific">Ovis ammon polii x Ovis aries</name>
    <dbReference type="NCBI Taxonomy" id="2918886"/>
    <lineage>
        <taxon>Eukaryota</taxon>
        <taxon>Metazoa</taxon>
        <taxon>Chordata</taxon>
        <taxon>Craniata</taxon>
        <taxon>Vertebrata</taxon>
        <taxon>Euteleostomi</taxon>
        <taxon>Mammalia</taxon>
        <taxon>Eutheria</taxon>
        <taxon>Laurasiatheria</taxon>
        <taxon>Artiodactyla</taxon>
        <taxon>Ruminantia</taxon>
        <taxon>Pecora</taxon>
        <taxon>Bovidae</taxon>
        <taxon>Caprinae</taxon>
        <taxon>Ovis</taxon>
    </lineage>
</organism>